<accession>A0A9D4TBX7</accession>
<reference evidence="1" key="1">
    <citation type="journal article" date="2020" name="Cell">
        <title>Large-Scale Comparative Analyses of Tick Genomes Elucidate Their Genetic Diversity and Vector Capacities.</title>
        <authorList>
            <consortium name="Tick Genome and Microbiome Consortium (TIGMIC)"/>
            <person name="Jia N."/>
            <person name="Wang J."/>
            <person name="Shi W."/>
            <person name="Du L."/>
            <person name="Sun Y."/>
            <person name="Zhan W."/>
            <person name="Jiang J.F."/>
            <person name="Wang Q."/>
            <person name="Zhang B."/>
            <person name="Ji P."/>
            <person name="Bell-Sakyi L."/>
            <person name="Cui X.M."/>
            <person name="Yuan T.T."/>
            <person name="Jiang B.G."/>
            <person name="Yang W.F."/>
            <person name="Lam T.T."/>
            <person name="Chang Q.C."/>
            <person name="Ding S.J."/>
            <person name="Wang X.J."/>
            <person name="Zhu J.G."/>
            <person name="Ruan X.D."/>
            <person name="Zhao L."/>
            <person name="Wei J.T."/>
            <person name="Ye R.Z."/>
            <person name="Que T.C."/>
            <person name="Du C.H."/>
            <person name="Zhou Y.H."/>
            <person name="Cheng J.X."/>
            <person name="Dai P.F."/>
            <person name="Guo W.B."/>
            <person name="Han X.H."/>
            <person name="Huang E.J."/>
            <person name="Li L.F."/>
            <person name="Wei W."/>
            <person name="Gao Y.C."/>
            <person name="Liu J.Z."/>
            <person name="Shao H.Z."/>
            <person name="Wang X."/>
            <person name="Wang C.C."/>
            <person name="Yang T.C."/>
            <person name="Huo Q.B."/>
            <person name="Li W."/>
            <person name="Chen H.Y."/>
            <person name="Chen S.E."/>
            <person name="Zhou L.G."/>
            <person name="Ni X.B."/>
            <person name="Tian J.H."/>
            <person name="Sheng Y."/>
            <person name="Liu T."/>
            <person name="Pan Y.S."/>
            <person name="Xia L.Y."/>
            <person name="Li J."/>
            <person name="Zhao F."/>
            <person name="Cao W.C."/>
        </authorList>
    </citation>
    <scope>NUCLEOTIDE SEQUENCE</scope>
    <source>
        <strain evidence="1">Rsan-2018</strain>
    </source>
</reference>
<dbReference type="AlphaFoldDB" id="A0A9D4TBX7"/>
<comment type="caution">
    <text evidence="1">The sequence shown here is derived from an EMBL/GenBank/DDBJ whole genome shotgun (WGS) entry which is preliminary data.</text>
</comment>
<evidence type="ECO:0000313" key="1">
    <source>
        <dbReference type="EMBL" id="KAH7984586.1"/>
    </source>
</evidence>
<gene>
    <name evidence="1" type="ORF">HPB52_022860</name>
</gene>
<proteinExistence type="predicted"/>
<dbReference type="EMBL" id="JABSTV010001245">
    <property type="protein sequence ID" value="KAH7984586.1"/>
    <property type="molecule type" value="Genomic_DNA"/>
</dbReference>
<reference evidence="1" key="2">
    <citation type="submission" date="2021-09" db="EMBL/GenBank/DDBJ databases">
        <authorList>
            <person name="Jia N."/>
            <person name="Wang J."/>
            <person name="Shi W."/>
            <person name="Du L."/>
            <person name="Sun Y."/>
            <person name="Zhan W."/>
            <person name="Jiang J."/>
            <person name="Wang Q."/>
            <person name="Zhang B."/>
            <person name="Ji P."/>
            <person name="Sakyi L.B."/>
            <person name="Cui X."/>
            <person name="Yuan T."/>
            <person name="Jiang B."/>
            <person name="Yang W."/>
            <person name="Lam T.T.-Y."/>
            <person name="Chang Q."/>
            <person name="Ding S."/>
            <person name="Wang X."/>
            <person name="Zhu J."/>
            <person name="Ruan X."/>
            <person name="Zhao L."/>
            <person name="Wei J."/>
            <person name="Que T."/>
            <person name="Du C."/>
            <person name="Cheng J."/>
            <person name="Dai P."/>
            <person name="Han X."/>
            <person name="Huang E."/>
            <person name="Gao Y."/>
            <person name="Liu J."/>
            <person name="Shao H."/>
            <person name="Ye R."/>
            <person name="Li L."/>
            <person name="Wei W."/>
            <person name="Wang X."/>
            <person name="Wang C."/>
            <person name="Huo Q."/>
            <person name="Li W."/>
            <person name="Guo W."/>
            <person name="Chen H."/>
            <person name="Chen S."/>
            <person name="Zhou L."/>
            <person name="Zhou L."/>
            <person name="Ni X."/>
            <person name="Tian J."/>
            <person name="Zhou Y."/>
            <person name="Sheng Y."/>
            <person name="Liu T."/>
            <person name="Pan Y."/>
            <person name="Xia L."/>
            <person name="Li J."/>
            <person name="Zhao F."/>
            <person name="Cao W."/>
        </authorList>
    </citation>
    <scope>NUCLEOTIDE SEQUENCE</scope>
    <source>
        <strain evidence="1">Rsan-2018</strain>
        <tissue evidence="1">Larvae</tissue>
    </source>
</reference>
<keyword evidence="2" id="KW-1185">Reference proteome</keyword>
<name>A0A9D4TBX7_RHISA</name>
<dbReference type="Proteomes" id="UP000821837">
    <property type="component" value="Chromosome 1"/>
</dbReference>
<sequence>MVGRLKQPDETFLTYGAKLKGSIPATRRTRHHKECTLDEVVGQIKEWLRRAMERCAPKEKRCGMQDQ</sequence>
<organism evidence="1 2">
    <name type="scientific">Rhipicephalus sanguineus</name>
    <name type="common">Brown dog tick</name>
    <name type="synonym">Ixodes sanguineus</name>
    <dbReference type="NCBI Taxonomy" id="34632"/>
    <lineage>
        <taxon>Eukaryota</taxon>
        <taxon>Metazoa</taxon>
        <taxon>Ecdysozoa</taxon>
        <taxon>Arthropoda</taxon>
        <taxon>Chelicerata</taxon>
        <taxon>Arachnida</taxon>
        <taxon>Acari</taxon>
        <taxon>Parasitiformes</taxon>
        <taxon>Ixodida</taxon>
        <taxon>Ixodoidea</taxon>
        <taxon>Ixodidae</taxon>
        <taxon>Rhipicephalinae</taxon>
        <taxon>Rhipicephalus</taxon>
        <taxon>Rhipicephalus</taxon>
    </lineage>
</organism>
<protein>
    <submittedName>
        <fullName evidence="1">Uncharacterized protein</fullName>
    </submittedName>
</protein>
<evidence type="ECO:0000313" key="2">
    <source>
        <dbReference type="Proteomes" id="UP000821837"/>
    </source>
</evidence>